<protein>
    <submittedName>
        <fullName evidence="1">Uncharacterized protein</fullName>
    </submittedName>
</protein>
<accession>A0ABT4VPP0</accession>
<organism evidence="1 2">
    <name type="scientific">Hoeflea poritis</name>
    <dbReference type="NCBI Taxonomy" id="2993659"/>
    <lineage>
        <taxon>Bacteria</taxon>
        <taxon>Pseudomonadati</taxon>
        <taxon>Pseudomonadota</taxon>
        <taxon>Alphaproteobacteria</taxon>
        <taxon>Hyphomicrobiales</taxon>
        <taxon>Rhizobiaceae</taxon>
        <taxon>Hoeflea</taxon>
    </lineage>
</organism>
<keyword evidence="2" id="KW-1185">Reference proteome</keyword>
<gene>
    <name evidence="1" type="ORF">OOZ53_11505</name>
</gene>
<dbReference type="EMBL" id="JAPJZH010000006">
    <property type="protein sequence ID" value="MDA4845978.1"/>
    <property type="molecule type" value="Genomic_DNA"/>
</dbReference>
<proteinExistence type="predicted"/>
<sequence>MPPKFADHIKFPLKVRRTRSHVFIEDADRRAHSTVAYDAHRSCSLDYATFVCKTLARALTDAHDGKSVQKDIKTKSAPDDLSFKVEIWFEEDRGVQQTLAAFAKVTDAKSFLMIARKDYAGRNIKLRQGIRVIWEEGMVARKGDCKTNLDCSH</sequence>
<evidence type="ECO:0000313" key="2">
    <source>
        <dbReference type="Proteomes" id="UP001148313"/>
    </source>
</evidence>
<comment type="caution">
    <text evidence="1">The sequence shown here is derived from an EMBL/GenBank/DDBJ whole genome shotgun (WGS) entry which is preliminary data.</text>
</comment>
<name>A0ABT4VPP0_9HYPH</name>
<reference evidence="1" key="1">
    <citation type="submission" date="2022-11" db="EMBL/GenBank/DDBJ databases">
        <title>Hoeflea poritis sp. nov., isolated from scleractinian coral Porites lutea.</title>
        <authorList>
            <person name="Zhang G."/>
            <person name="Wei Q."/>
            <person name="Cai L."/>
        </authorList>
    </citation>
    <scope>NUCLEOTIDE SEQUENCE</scope>
    <source>
        <strain evidence="1">E7-10</strain>
    </source>
</reference>
<dbReference type="RefSeq" id="WP_271089688.1">
    <property type="nucleotide sequence ID" value="NZ_JAPJZH010000006.1"/>
</dbReference>
<evidence type="ECO:0000313" key="1">
    <source>
        <dbReference type="EMBL" id="MDA4845978.1"/>
    </source>
</evidence>
<dbReference type="Proteomes" id="UP001148313">
    <property type="component" value="Unassembled WGS sequence"/>
</dbReference>